<accession>U5DC41</accession>
<evidence type="ECO:0000313" key="10">
    <source>
        <dbReference type="Proteomes" id="UP000017836"/>
    </source>
</evidence>
<feature type="domain" description="Enhancer of polycomb-like N-terminal" evidence="8">
    <location>
        <begin position="142"/>
        <end position="220"/>
    </location>
</feature>
<dbReference type="GO" id="GO:0005634">
    <property type="term" value="C:nucleus"/>
    <property type="evidence" value="ECO:0007669"/>
    <property type="project" value="UniProtKB-SubCell"/>
</dbReference>
<dbReference type="Pfam" id="PF10513">
    <property type="entry name" value="EPL1"/>
    <property type="match status" value="1"/>
</dbReference>
<evidence type="ECO:0000313" key="9">
    <source>
        <dbReference type="EMBL" id="ERN19007.1"/>
    </source>
</evidence>
<dbReference type="GO" id="GO:0035267">
    <property type="term" value="C:NuA4 histone acetyltransferase complex"/>
    <property type="evidence" value="ECO:0007669"/>
    <property type="project" value="InterPro"/>
</dbReference>
<evidence type="ECO:0000259" key="8">
    <source>
        <dbReference type="Pfam" id="PF10513"/>
    </source>
</evidence>
<sequence>MSFVAESVVAKKHPLPIECVPVAGSLTCLPHLSLLLIPLTYSFPEVLLLETPCNCVFDSDLRWERGWVHGQKNQHQNQISLLLLALLAVVIVGLGNMSRLSFRPRPLDIHKKLPIVKTLKEFEDDEVVTGTTTRNSYIARLSLEADNEAQQAPARKVASEIPIPQFVVVDTYEQDYTCTFTQPTSYVHARGARSEVGEFVEYDLDNEDEDWLEEFNKETKILSPERSGSIVDNCN</sequence>
<keyword evidence="7" id="KW-0472">Membrane</keyword>
<keyword evidence="10" id="KW-1185">Reference proteome</keyword>
<dbReference type="AlphaFoldDB" id="U5DC41"/>
<proteinExistence type="inferred from homology"/>
<dbReference type="eggNOG" id="KOG2261">
    <property type="taxonomic scope" value="Eukaryota"/>
</dbReference>
<dbReference type="InterPro" id="IPR019542">
    <property type="entry name" value="Enhancer_polycomb-like_N"/>
</dbReference>
<keyword evidence="5 6" id="KW-0539">Nucleus</keyword>
<gene>
    <name evidence="9" type="ORF">AMTR_s00061p00038740</name>
</gene>
<evidence type="ECO:0000256" key="3">
    <source>
        <dbReference type="ARBA" id="ARBA00023015"/>
    </source>
</evidence>
<reference evidence="10" key="1">
    <citation type="journal article" date="2013" name="Science">
        <title>The Amborella genome and the evolution of flowering plants.</title>
        <authorList>
            <consortium name="Amborella Genome Project"/>
        </authorList>
    </citation>
    <scope>NUCLEOTIDE SEQUENCE [LARGE SCALE GENOMIC DNA]</scope>
</reference>
<comment type="similarity">
    <text evidence="2 6">Belongs to the enhancer of polycomb family.</text>
</comment>
<name>U5DC41_AMBTC</name>
<dbReference type="InterPro" id="IPR024943">
    <property type="entry name" value="Enhancer_polycomb"/>
</dbReference>
<dbReference type="STRING" id="13333.U5DC41"/>
<evidence type="ECO:0000256" key="2">
    <source>
        <dbReference type="ARBA" id="ARBA00008035"/>
    </source>
</evidence>
<dbReference type="EMBL" id="KI392075">
    <property type="protein sequence ID" value="ERN19007.1"/>
    <property type="molecule type" value="Genomic_DNA"/>
</dbReference>
<keyword evidence="7" id="KW-0812">Transmembrane</keyword>
<evidence type="ECO:0000256" key="6">
    <source>
        <dbReference type="RuleBase" id="RU361124"/>
    </source>
</evidence>
<comment type="subcellular location">
    <subcellularLocation>
        <location evidence="1 6">Nucleus</location>
    </subcellularLocation>
</comment>
<dbReference type="HOGENOM" id="CLU_1181620_0_0_1"/>
<dbReference type="Gramene" id="ERN19007">
    <property type="protein sequence ID" value="ERN19007"/>
    <property type="gene ID" value="AMTR_s00061p00038740"/>
</dbReference>
<evidence type="ECO:0000256" key="5">
    <source>
        <dbReference type="ARBA" id="ARBA00023242"/>
    </source>
</evidence>
<keyword evidence="4 6" id="KW-0804">Transcription</keyword>
<feature type="transmembrane region" description="Helical" evidence="7">
    <location>
        <begin position="79"/>
        <end position="97"/>
    </location>
</feature>
<evidence type="ECO:0000256" key="1">
    <source>
        <dbReference type="ARBA" id="ARBA00004123"/>
    </source>
</evidence>
<dbReference type="Proteomes" id="UP000017836">
    <property type="component" value="Unassembled WGS sequence"/>
</dbReference>
<organism evidence="9 10">
    <name type="scientific">Amborella trichopoda</name>
    <dbReference type="NCBI Taxonomy" id="13333"/>
    <lineage>
        <taxon>Eukaryota</taxon>
        <taxon>Viridiplantae</taxon>
        <taxon>Streptophyta</taxon>
        <taxon>Embryophyta</taxon>
        <taxon>Tracheophyta</taxon>
        <taxon>Spermatophyta</taxon>
        <taxon>Magnoliopsida</taxon>
        <taxon>Amborellales</taxon>
        <taxon>Amborellaceae</taxon>
        <taxon>Amborella</taxon>
    </lineage>
</organism>
<dbReference type="GO" id="GO:0006357">
    <property type="term" value="P:regulation of transcription by RNA polymerase II"/>
    <property type="evidence" value="ECO:0007669"/>
    <property type="project" value="InterPro"/>
</dbReference>
<evidence type="ECO:0000256" key="7">
    <source>
        <dbReference type="SAM" id="Phobius"/>
    </source>
</evidence>
<dbReference type="PANTHER" id="PTHR14898">
    <property type="entry name" value="ENHANCER OF POLYCOMB"/>
    <property type="match status" value="1"/>
</dbReference>
<keyword evidence="3 6" id="KW-0805">Transcription regulation</keyword>
<keyword evidence="7" id="KW-1133">Transmembrane helix</keyword>
<evidence type="ECO:0000256" key="4">
    <source>
        <dbReference type="ARBA" id="ARBA00023163"/>
    </source>
</evidence>
<protein>
    <recommendedName>
        <fullName evidence="6">Enhancer of polycomb-like protein</fullName>
    </recommendedName>
</protein>